<comment type="caution">
    <text evidence="2">The sequence shown here is derived from an EMBL/GenBank/DDBJ whole genome shotgun (WGS) entry which is preliminary data.</text>
</comment>
<feature type="compositionally biased region" description="Basic and acidic residues" evidence="1">
    <location>
        <begin position="25"/>
        <end position="52"/>
    </location>
</feature>
<evidence type="ECO:0000256" key="1">
    <source>
        <dbReference type="SAM" id="MobiDB-lite"/>
    </source>
</evidence>
<evidence type="ECO:0000313" key="2">
    <source>
        <dbReference type="EMBL" id="KAJ1114576.1"/>
    </source>
</evidence>
<name>A0AAV7NET1_PLEWA</name>
<proteinExistence type="predicted"/>
<keyword evidence="3" id="KW-1185">Reference proteome</keyword>
<sequence length="79" mass="8892">MRTRSGSKATMDKAAAVYYEGGRTAREESVLRRDREAVGTAREAEEAMEERKRMRGSSKLPMQDMRGGDSKRFSTSLLC</sequence>
<accession>A0AAV7NET1</accession>
<evidence type="ECO:0000313" key="3">
    <source>
        <dbReference type="Proteomes" id="UP001066276"/>
    </source>
</evidence>
<reference evidence="2" key="1">
    <citation type="journal article" date="2022" name="bioRxiv">
        <title>Sequencing and chromosome-scale assembly of the giantPleurodeles waltlgenome.</title>
        <authorList>
            <person name="Brown T."/>
            <person name="Elewa A."/>
            <person name="Iarovenko S."/>
            <person name="Subramanian E."/>
            <person name="Araus A.J."/>
            <person name="Petzold A."/>
            <person name="Susuki M."/>
            <person name="Suzuki K.-i.T."/>
            <person name="Hayashi T."/>
            <person name="Toyoda A."/>
            <person name="Oliveira C."/>
            <person name="Osipova E."/>
            <person name="Leigh N.D."/>
            <person name="Simon A."/>
            <person name="Yun M.H."/>
        </authorList>
    </citation>
    <scope>NUCLEOTIDE SEQUENCE</scope>
    <source>
        <strain evidence="2">20211129_DDA</strain>
        <tissue evidence="2">Liver</tissue>
    </source>
</reference>
<dbReference type="Proteomes" id="UP001066276">
    <property type="component" value="Chromosome 8"/>
</dbReference>
<dbReference type="EMBL" id="JANPWB010000012">
    <property type="protein sequence ID" value="KAJ1114576.1"/>
    <property type="molecule type" value="Genomic_DNA"/>
</dbReference>
<dbReference type="AlphaFoldDB" id="A0AAV7NET1"/>
<gene>
    <name evidence="2" type="ORF">NDU88_002811</name>
</gene>
<feature type="region of interest" description="Disordered" evidence="1">
    <location>
        <begin position="25"/>
        <end position="79"/>
    </location>
</feature>
<protein>
    <submittedName>
        <fullName evidence="2">Uncharacterized protein</fullName>
    </submittedName>
</protein>
<organism evidence="2 3">
    <name type="scientific">Pleurodeles waltl</name>
    <name type="common">Iberian ribbed newt</name>
    <dbReference type="NCBI Taxonomy" id="8319"/>
    <lineage>
        <taxon>Eukaryota</taxon>
        <taxon>Metazoa</taxon>
        <taxon>Chordata</taxon>
        <taxon>Craniata</taxon>
        <taxon>Vertebrata</taxon>
        <taxon>Euteleostomi</taxon>
        <taxon>Amphibia</taxon>
        <taxon>Batrachia</taxon>
        <taxon>Caudata</taxon>
        <taxon>Salamandroidea</taxon>
        <taxon>Salamandridae</taxon>
        <taxon>Pleurodelinae</taxon>
        <taxon>Pleurodeles</taxon>
    </lineage>
</organism>